<gene>
    <name evidence="1" type="ORF">LCGC14_2457480</name>
</gene>
<evidence type="ECO:0000313" key="1">
    <source>
        <dbReference type="EMBL" id="KKL20239.1"/>
    </source>
</evidence>
<dbReference type="EMBL" id="LAZR01038176">
    <property type="protein sequence ID" value="KKL20239.1"/>
    <property type="molecule type" value="Genomic_DNA"/>
</dbReference>
<name>A0A0F9BE96_9ZZZZ</name>
<comment type="caution">
    <text evidence="1">The sequence shown here is derived from an EMBL/GenBank/DDBJ whole genome shotgun (WGS) entry which is preliminary data.</text>
</comment>
<feature type="non-terminal residue" evidence="1">
    <location>
        <position position="1"/>
    </location>
</feature>
<protein>
    <submittedName>
        <fullName evidence="1">Uncharacterized protein</fullName>
    </submittedName>
</protein>
<sequence length="43" mass="4737">YPQAFQAGLGDISNFPNVMKGPSPDIMEVAEDILRSKREGKDD</sequence>
<dbReference type="AlphaFoldDB" id="A0A0F9BE96"/>
<proteinExistence type="predicted"/>
<accession>A0A0F9BE96</accession>
<organism evidence="1">
    <name type="scientific">marine sediment metagenome</name>
    <dbReference type="NCBI Taxonomy" id="412755"/>
    <lineage>
        <taxon>unclassified sequences</taxon>
        <taxon>metagenomes</taxon>
        <taxon>ecological metagenomes</taxon>
    </lineage>
</organism>
<reference evidence="1" key="1">
    <citation type="journal article" date="2015" name="Nature">
        <title>Complex archaea that bridge the gap between prokaryotes and eukaryotes.</title>
        <authorList>
            <person name="Spang A."/>
            <person name="Saw J.H."/>
            <person name="Jorgensen S.L."/>
            <person name="Zaremba-Niedzwiedzka K."/>
            <person name="Martijn J."/>
            <person name="Lind A.E."/>
            <person name="van Eijk R."/>
            <person name="Schleper C."/>
            <person name="Guy L."/>
            <person name="Ettema T.J."/>
        </authorList>
    </citation>
    <scope>NUCLEOTIDE SEQUENCE</scope>
</reference>